<keyword evidence="2" id="KW-1185">Reference proteome</keyword>
<protein>
    <submittedName>
        <fullName evidence="1">Uncharacterized protein</fullName>
    </submittedName>
</protein>
<comment type="caution">
    <text evidence="1">The sequence shown here is derived from an EMBL/GenBank/DDBJ whole genome shotgun (WGS) entry which is preliminary data.</text>
</comment>
<proteinExistence type="predicted"/>
<evidence type="ECO:0000313" key="2">
    <source>
        <dbReference type="Proteomes" id="UP000184514"/>
    </source>
</evidence>
<sequence length="34" mass="4064">MLPYSLPMMAVIALMPPLWRRVMDPRVAHWEKAR</sequence>
<dbReference type="AlphaFoldDB" id="A0A1L9NTE2"/>
<organism evidence="1 2">
    <name type="scientific">Planktotalea frisia</name>
    <dbReference type="NCBI Taxonomy" id="696762"/>
    <lineage>
        <taxon>Bacteria</taxon>
        <taxon>Pseudomonadati</taxon>
        <taxon>Pseudomonadota</taxon>
        <taxon>Alphaproteobacteria</taxon>
        <taxon>Rhodobacterales</taxon>
        <taxon>Paracoccaceae</taxon>
        <taxon>Planktotalea</taxon>
    </lineage>
</organism>
<reference evidence="1 2" key="1">
    <citation type="submission" date="2016-10" db="EMBL/GenBank/DDBJ databases">
        <title>Genome sequence of Planktotalea frisia SH6-1.</title>
        <authorList>
            <person name="Poehlein A."/>
            <person name="Bakenhus I."/>
            <person name="Voget S."/>
            <person name="Brinkhoff T."/>
            <person name="Simon M."/>
        </authorList>
    </citation>
    <scope>NUCLEOTIDE SEQUENCE [LARGE SCALE GENOMIC DNA]</scope>
    <source>
        <strain evidence="1 2">SH6-1</strain>
    </source>
</reference>
<dbReference type="EMBL" id="MLCB01000173">
    <property type="protein sequence ID" value="OJI92586.1"/>
    <property type="molecule type" value="Genomic_DNA"/>
</dbReference>
<name>A0A1L9NTE2_9RHOB</name>
<gene>
    <name evidence="1" type="ORF">PFRI_31760</name>
</gene>
<dbReference type="Proteomes" id="UP000184514">
    <property type="component" value="Unassembled WGS sequence"/>
</dbReference>
<accession>A0A1L9NTE2</accession>
<evidence type="ECO:0000313" key="1">
    <source>
        <dbReference type="EMBL" id="OJI92586.1"/>
    </source>
</evidence>